<evidence type="ECO:0008006" key="10">
    <source>
        <dbReference type="Google" id="ProtNLM"/>
    </source>
</evidence>
<evidence type="ECO:0000256" key="6">
    <source>
        <dbReference type="SAM" id="MobiDB-lite"/>
    </source>
</evidence>
<evidence type="ECO:0000256" key="7">
    <source>
        <dbReference type="SAM" id="Phobius"/>
    </source>
</evidence>
<evidence type="ECO:0000256" key="5">
    <source>
        <dbReference type="ARBA" id="ARBA00023136"/>
    </source>
</evidence>
<keyword evidence="9" id="KW-1185">Reference proteome</keyword>
<evidence type="ECO:0000256" key="2">
    <source>
        <dbReference type="ARBA" id="ARBA00022475"/>
    </source>
</evidence>
<keyword evidence="3 7" id="KW-0812">Transmembrane</keyword>
<feature type="region of interest" description="Disordered" evidence="6">
    <location>
        <begin position="380"/>
        <end position="400"/>
    </location>
</feature>
<reference evidence="8 9" key="1">
    <citation type="submission" date="2018-10" db="EMBL/GenBank/DDBJ databases">
        <title>Genome Sequence of Cohnella sp.</title>
        <authorList>
            <person name="Srinivasan S."/>
            <person name="Kim M.K."/>
        </authorList>
    </citation>
    <scope>NUCLEOTIDE SEQUENCE [LARGE SCALE GENOMIC DNA]</scope>
    <source>
        <strain evidence="8 9">18JY8-7</strain>
    </source>
</reference>
<evidence type="ECO:0000256" key="3">
    <source>
        <dbReference type="ARBA" id="ARBA00022692"/>
    </source>
</evidence>
<dbReference type="InterPro" id="IPR010343">
    <property type="entry name" value="ArAE_1"/>
</dbReference>
<dbReference type="PANTHER" id="PTHR40064:SF1">
    <property type="entry name" value="MEMBRANE PROTEIN"/>
    <property type="match status" value="1"/>
</dbReference>
<keyword evidence="2" id="KW-1003">Cell membrane</keyword>
<keyword evidence="4 7" id="KW-1133">Transmembrane helix</keyword>
<protein>
    <recommendedName>
        <fullName evidence="10">FUSC family protein</fullName>
    </recommendedName>
</protein>
<evidence type="ECO:0000256" key="1">
    <source>
        <dbReference type="ARBA" id="ARBA00004651"/>
    </source>
</evidence>
<dbReference type="KEGG" id="coh:EAV92_07320"/>
<gene>
    <name evidence="8" type="ORF">EAV92_07320</name>
</gene>
<organism evidence="8 9">
    <name type="scientific">Cohnella candidum</name>
    <dbReference type="NCBI Taxonomy" id="2674991"/>
    <lineage>
        <taxon>Bacteria</taxon>
        <taxon>Bacillati</taxon>
        <taxon>Bacillota</taxon>
        <taxon>Bacilli</taxon>
        <taxon>Bacillales</taxon>
        <taxon>Paenibacillaceae</taxon>
        <taxon>Cohnella</taxon>
    </lineage>
</organism>
<sequence>MPDSSLIMCSMFEFLFAHTVINKKNHRNAAFQRTGDRVVRTFMNRLLPSNRTIKAVLAAVLSWLIANRMGSEHPFFAPLAAILCLQVTVEKSIRLGFQRILGILVGVTLASGFVHTFGTHWWSLALLLLIGLTVGQAFKFPQYTYMQIGTSALLVLTVGTQASYGIDRIVETLIGAVIAIAVNLTVIPPDFSRETEKLLHHAASDLASYYRQYSKWFRDDTPVSASEDLRRSFTTLAQDLNHTSSKLEQAMHALKFSPFTRGRRKRLEYLKLLLNTLILGCMQGVELQKNVLEASRLTDFKNTDRKRWTEFFSGLADYIEMWRDDAIPGNVPKPTMLLKILERTSMTAETYMSACWVQTRRLLQDFTNLDGMEERIFPEARLATGKESDGKSRGHDLFES</sequence>
<dbReference type="EMBL" id="CP033433">
    <property type="protein sequence ID" value="AYQ72399.1"/>
    <property type="molecule type" value="Genomic_DNA"/>
</dbReference>
<dbReference type="InterPro" id="IPR052984">
    <property type="entry name" value="UPF0421"/>
</dbReference>
<dbReference type="PANTHER" id="PTHR40064">
    <property type="entry name" value="MEMBRANE PROTEIN-RELATED"/>
    <property type="match status" value="1"/>
</dbReference>
<evidence type="ECO:0000313" key="9">
    <source>
        <dbReference type="Proteomes" id="UP000269097"/>
    </source>
</evidence>
<dbReference type="GO" id="GO:0005886">
    <property type="term" value="C:plasma membrane"/>
    <property type="evidence" value="ECO:0007669"/>
    <property type="project" value="UniProtKB-SubCell"/>
</dbReference>
<evidence type="ECO:0000256" key="4">
    <source>
        <dbReference type="ARBA" id="ARBA00022989"/>
    </source>
</evidence>
<accession>A0A3G3JY02</accession>
<comment type="subcellular location">
    <subcellularLocation>
        <location evidence="1">Cell membrane</location>
        <topology evidence="1">Multi-pass membrane protein</topology>
    </subcellularLocation>
</comment>
<proteinExistence type="predicted"/>
<evidence type="ECO:0000313" key="8">
    <source>
        <dbReference type="EMBL" id="AYQ72399.1"/>
    </source>
</evidence>
<dbReference type="Pfam" id="PF06081">
    <property type="entry name" value="ArAE_1"/>
    <property type="match status" value="1"/>
</dbReference>
<name>A0A3G3JY02_9BACL</name>
<feature type="transmembrane region" description="Helical" evidence="7">
    <location>
        <begin position="100"/>
        <end position="115"/>
    </location>
</feature>
<keyword evidence="5 7" id="KW-0472">Membrane</keyword>
<dbReference type="Proteomes" id="UP000269097">
    <property type="component" value="Chromosome"/>
</dbReference>
<dbReference type="AlphaFoldDB" id="A0A3G3JY02"/>